<dbReference type="HOGENOM" id="CLU_1700718_0_0_9"/>
<dbReference type="GeneID" id="93646112"/>
<sequence length="150" mass="16435">MQPTEKVRVNIPFPSRWGIHAEIAGRPMVWGVLIINSITGNRVTGTINFRGTLIPINGYWDESAKQISFDSPYATYSGNLTMFDDSTTRIRHLILTGRVIMKPPSLLAGRNGTWIATTDTTLIGPAVTNSDLPPVGAFLTSNILHSGLER</sequence>
<protein>
    <submittedName>
        <fullName evidence="2">Uncharacterized protein</fullName>
    </submittedName>
</protein>
<evidence type="ECO:0000313" key="2">
    <source>
        <dbReference type="EMBL" id="AJI20089.1"/>
    </source>
</evidence>
<geneLocation type="plasmid" evidence="2 3">
    <name>pBMV_1</name>
</geneLocation>
<name>A0A0B6AJV6_PRIM2</name>
<dbReference type="Proteomes" id="UP000031829">
    <property type="component" value="Plasmid pBMV_3"/>
</dbReference>
<dbReference type="Proteomes" id="UP000031829">
    <property type="component" value="Plasmid pBMV_1"/>
</dbReference>
<dbReference type="EMBL" id="CP009915">
    <property type="protein sequence ID" value="AJI20067.1"/>
    <property type="molecule type" value="Genomic_DNA"/>
</dbReference>
<dbReference type="AlphaFoldDB" id="A0A0B6AJV6"/>
<dbReference type="RefSeq" id="WP_034656316.1">
    <property type="nucleotide sequence ID" value="NZ_BCVB01000039.1"/>
</dbReference>
<geneLocation type="plasmid" evidence="1 3">
    <name>pBMV_3</name>
</geneLocation>
<evidence type="ECO:0000313" key="1">
    <source>
        <dbReference type="EMBL" id="AJI20067.1"/>
    </source>
</evidence>
<dbReference type="KEGG" id="bmeg:BG04_6009"/>
<accession>A0A0B6AJV6</accession>
<gene>
    <name evidence="2" type="ORF">BG04_5995</name>
    <name evidence="1" type="ORF">BG04_6009</name>
</gene>
<evidence type="ECO:0000313" key="3">
    <source>
        <dbReference type="Proteomes" id="UP000031829"/>
    </source>
</evidence>
<organism evidence="2 3">
    <name type="scientific">Priestia megaterium (strain ATCC 14581 / DSM 32 / CCUG 1817 / JCM 2506 / NBRC 15308 / NCIMB 9376 / NCTC 10342 / NRRL B-14308 / VKM B-512 / Ford 19)</name>
    <name type="common">Bacillus megaterium</name>
    <dbReference type="NCBI Taxonomy" id="1348623"/>
    <lineage>
        <taxon>Bacteria</taxon>
        <taxon>Bacillati</taxon>
        <taxon>Bacillota</taxon>
        <taxon>Bacilli</taxon>
        <taxon>Bacillales</taxon>
        <taxon>Bacillaceae</taxon>
        <taxon>Priestia</taxon>
    </lineage>
</organism>
<keyword evidence="2" id="KW-0614">Plasmid</keyword>
<dbReference type="EMBL" id="CP009919">
    <property type="protein sequence ID" value="AJI20089.1"/>
    <property type="molecule type" value="Genomic_DNA"/>
</dbReference>
<reference evidence="2 3" key="1">
    <citation type="journal article" date="2015" name="Genome Announc.">
        <title>Complete genome sequences for 35 biothreat assay-relevant bacillus species.</title>
        <authorList>
            <person name="Johnson S.L."/>
            <person name="Daligault H.E."/>
            <person name="Davenport K.W."/>
            <person name="Jaissle J."/>
            <person name="Frey K.G."/>
            <person name="Ladner J.T."/>
            <person name="Broomall S.M."/>
            <person name="Bishop-Lilly K.A."/>
            <person name="Bruce D.C."/>
            <person name="Gibbons H.S."/>
            <person name="Coyne S.R."/>
            <person name="Lo C.C."/>
            <person name="Meincke L."/>
            <person name="Munk A.C."/>
            <person name="Koroleva G.I."/>
            <person name="Rosenzweig C.N."/>
            <person name="Palacios G.F."/>
            <person name="Redden C.L."/>
            <person name="Minogue T.D."/>
            <person name="Chain P.S."/>
        </authorList>
    </citation>
    <scope>NUCLEOTIDE SEQUENCE [LARGE SCALE GENOMIC DNA]</scope>
    <source>
        <strain evidence="2">ATCC 14581</strain>
        <strain evidence="3">ATCC 14581 / DSM 32 / JCM 2506 / NBRC 15308 / NCIMB 9376 / NCTC 10342 / NRRL B-14308 / VKM B-512</strain>
        <plasmid evidence="2 3">pBMV_1</plasmid>
        <plasmid evidence="1 3">pBMV_3</plasmid>
    </source>
</reference>
<proteinExistence type="predicted"/>
<dbReference type="KEGG" id="bmeg:BG04_5995"/>